<name>A0A7W7CFT9_9PSEU</name>
<keyword evidence="3" id="KW-1185">Reference proteome</keyword>
<reference evidence="2 3" key="1">
    <citation type="submission" date="2020-08" db="EMBL/GenBank/DDBJ databases">
        <title>Sequencing the genomes of 1000 actinobacteria strains.</title>
        <authorList>
            <person name="Klenk H.-P."/>
        </authorList>
    </citation>
    <scope>NUCLEOTIDE SEQUENCE [LARGE SCALE GENOMIC DNA]</scope>
    <source>
        <strain evidence="2 3">DSM 44230</strain>
    </source>
</reference>
<dbReference type="EMBL" id="JACHMH010000001">
    <property type="protein sequence ID" value="MBB4680413.1"/>
    <property type="molecule type" value="Genomic_DNA"/>
</dbReference>
<dbReference type="RefSeq" id="WP_185006198.1">
    <property type="nucleotide sequence ID" value="NZ_BAAAUI010000005.1"/>
</dbReference>
<proteinExistence type="predicted"/>
<sequence>MRENGPKRNIGGVLVKVLLHKRTDRGMRLEEHASRCVRRGEVHELVSTDHQDTAPGSRIDRVGFLGFAEITDAGVIDRGDEVWIGHHHIGTVLGFDACHFPNHYNILIAAPVPVSGEDLDLRPEQAVRFVRQPAVIPQLARR</sequence>
<evidence type="ECO:0000313" key="2">
    <source>
        <dbReference type="EMBL" id="MBB4680413.1"/>
    </source>
</evidence>
<protein>
    <recommendedName>
        <fullName evidence="1">DUF6917 domain-containing protein</fullName>
    </recommendedName>
</protein>
<evidence type="ECO:0000313" key="3">
    <source>
        <dbReference type="Proteomes" id="UP000533598"/>
    </source>
</evidence>
<dbReference type="Proteomes" id="UP000533598">
    <property type="component" value="Unassembled WGS sequence"/>
</dbReference>
<organism evidence="2 3">
    <name type="scientific">Crossiella cryophila</name>
    <dbReference type="NCBI Taxonomy" id="43355"/>
    <lineage>
        <taxon>Bacteria</taxon>
        <taxon>Bacillati</taxon>
        <taxon>Actinomycetota</taxon>
        <taxon>Actinomycetes</taxon>
        <taxon>Pseudonocardiales</taxon>
        <taxon>Pseudonocardiaceae</taxon>
        <taxon>Crossiella</taxon>
    </lineage>
</organism>
<gene>
    <name evidence="2" type="ORF">HNR67_006531</name>
</gene>
<comment type="caution">
    <text evidence="2">The sequence shown here is derived from an EMBL/GenBank/DDBJ whole genome shotgun (WGS) entry which is preliminary data.</text>
</comment>
<dbReference type="AlphaFoldDB" id="A0A7W7CFT9"/>
<dbReference type="Pfam" id="PF21891">
    <property type="entry name" value="DUF6917"/>
    <property type="match status" value="1"/>
</dbReference>
<accession>A0A7W7CFT9</accession>
<dbReference type="InterPro" id="IPR054210">
    <property type="entry name" value="DUF6917"/>
</dbReference>
<evidence type="ECO:0000259" key="1">
    <source>
        <dbReference type="Pfam" id="PF21891"/>
    </source>
</evidence>
<feature type="domain" description="DUF6917" evidence="1">
    <location>
        <begin position="6"/>
        <end position="129"/>
    </location>
</feature>